<dbReference type="PANTHER" id="PTHR30478:SF0">
    <property type="entry name" value="BETA SLIDING CLAMP"/>
    <property type="match status" value="1"/>
</dbReference>
<dbReference type="Proteomes" id="UP000782312">
    <property type="component" value="Unassembled WGS sequence"/>
</dbReference>
<evidence type="ECO:0000259" key="13">
    <source>
        <dbReference type="Pfam" id="PF02768"/>
    </source>
</evidence>
<sequence>MEITVKRDTLLRALQMMQGVAESRSSAMPILQNVLIETEGKKKFRMLGTNLDISLKAAFEAEVGKAGKTTLNARRFFDIVRELPEADVRLAEEQGQWARIVCERSSFRLPGLPPADFPSLPEAKGAESHKLPAKTLGDMIRKTMFAISQDETRYTYNGVFMESEDEKLRLVATDGHRLALIERPCPGLKLERGVIVHKKALGELVKLLQGSGEEVAVALTQNHILFQMESVELSARLIDGEFPKYRQVIPKHDGSAILTDREALVRALRRVSLLSNETRMVKFVFQPGQLTLTTNGSEAGEAEEVLESDYGGEKLEIGFNSRYCLDVLGILDEPKVRFELKDSLSPGVITPEGSEGYTYVVMPMRV</sequence>
<evidence type="ECO:0000259" key="12">
    <source>
        <dbReference type="Pfam" id="PF02767"/>
    </source>
</evidence>
<dbReference type="Pfam" id="PF00712">
    <property type="entry name" value="DNA_pol3_beta"/>
    <property type="match status" value="1"/>
</dbReference>
<comment type="subcellular location">
    <subcellularLocation>
        <location evidence="1 10">Cytoplasm</location>
    </subcellularLocation>
</comment>
<feature type="domain" description="DNA polymerase III beta sliding clamp N-terminal" evidence="11">
    <location>
        <begin position="1"/>
        <end position="121"/>
    </location>
</feature>
<dbReference type="SUPFAM" id="SSF55979">
    <property type="entry name" value="DNA clamp"/>
    <property type="match status" value="3"/>
</dbReference>
<accession>A0A932HY41</accession>
<keyword evidence="6 10" id="KW-0548">Nucleotidyltransferase</keyword>
<dbReference type="InterPro" id="IPR001001">
    <property type="entry name" value="DNA_polIII_beta"/>
</dbReference>
<dbReference type="InterPro" id="IPR022634">
    <property type="entry name" value="DNA_polIII_beta_N"/>
</dbReference>
<protein>
    <recommendedName>
        <fullName evidence="3 10">Beta sliding clamp</fullName>
    </recommendedName>
</protein>
<keyword evidence="8 10" id="KW-0239">DNA-directed DNA polymerase</keyword>
<evidence type="ECO:0000256" key="8">
    <source>
        <dbReference type="ARBA" id="ARBA00022932"/>
    </source>
</evidence>
<comment type="caution">
    <text evidence="14">The sequence shown here is derived from an EMBL/GenBank/DDBJ whole genome shotgun (WGS) entry which is preliminary data.</text>
</comment>
<dbReference type="Pfam" id="PF02768">
    <property type="entry name" value="DNA_pol3_beta_3"/>
    <property type="match status" value="1"/>
</dbReference>
<dbReference type="InterPro" id="IPR022635">
    <property type="entry name" value="DNA_polIII_beta_C"/>
</dbReference>
<dbReference type="CDD" id="cd00140">
    <property type="entry name" value="beta_clamp"/>
    <property type="match status" value="1"/>
</dbReference>
<dbReference type="PANTHER" id="PTHR30478">
    <property type="entry name" value="DNA POLYMERASE III SUBUNIT BETA"/>
    <property type="match status" value="1"/>
</dbReference>
<dbReference type="GO" id="GO:0006271">
    <property type="term" value="P:DNA strand elongation involved in DNA replication"/>
    <property type="evidence" value="ECO:0007669"/>
    <property type="project" value="TreeGrafter"/>
</dbReference>
<evidence type="ECO:0000256" key="7">
    <source>
        <dbReference type="ARBA" id="ARBA00022705"/>
    </source>
</evidence>
<feature type="domain" description="DNA polymerase III beta sliding clamp central" evidence="12">
    <location>
        <begin position="131"/>
        <end position="244"/>
    </location>
</feature>
<comment type="similarity">
    <text evidence="2 10">Belongs to the beta sliding clamp family.</text>
</comment>
<comment type="subunit">
    <text evidence="10">Forms a ring-shaped head-to-tail homodimer around DNA.</text>
</comment>
<evidence type="ECO:0000256" key="9">
    <source>
        <dbReference type="ARBA" id="ARBA00023125"/>
    </source>
</evidence>
<proteinExistence type="inferred from homology"/>
<dbReference type="Gene3D" id="3.70.10.10">
    <property type="match status" value="1"/>
</dbReference>
<evidence type="ECO:0000256" key="6">
    <source>
        <dbReference type="ARBA" id="ARBA00022695"/>
    </source>
</evidence>
<dbReference type="GO" id="GO:0009360">
    <property type="term" value="C:DNA polymerase III complex"/>
    <property type="evidence" value="ECO:0007669"/>
    <property type="project" value="InterPro"/>
</dbReference>
<keyword evidence="7 10" id="KW-0235">DNA replication</keyword>
<dbReference type="SMART" id="SM00480">
    <property type="entry name" value="POL3Bc"/>
    <property type="match status" value="1"/>
</dbReference>
<evidence type="ECO:0000256" key="5">
    <source>
        <dbReference type="ARBA" id="ARBA00022679"/>
    </source>
</evidence>
<evidence type="ECO:0000256" key="2">
    <source>
        <dbReference type="ARBA" id="ARBA00010752"/>
    </source>
</evidence>
<keyword evidence="9" id="KW-0238">DNA-binding</keyword>
<dbReference type="PIRSF" id="PIRSF000804">
    <property type="entry name" value="DNA_pol_III_b"/>
    <property type="match status" value="1"/>
</dbReference>
<evidence type="ECO:0000259" key="11">
    <source>
        <dbReference type="Pfam" id="PF00712"/>
    </source>
</evidence>
<dbReference type="Pfam" id="PF02767">
    <property type="entry name" value="DNA_pol3_beta_2"/>
    <property type="match status" value="1"/>
</dbReference>
<dbReference type="GO" id="GO:0008408">
    <property type="term" value="F:3'-5' exonuclease activity"/>
    <property type="evidence" value="ECO:0007669"/>
    <property type="project" value="InterPro"/>
</dbReference>
<evidence type="ECO:0000256" key="3">
    <source>
        <dbReference type="ARBA" id="ARBA00021035"/>
    </source>
</evidence>
<dbReference type="Gene3D" id="3.10.150.10">
    <property type="entry name" value="DNA Polymerase III, subunit A, domain 2"/>
    <property type="match status" value="1"/>
</dbReference>
<evidence type="ECO:0000256" key="4">
    <source>
        <dbReference type="ARBA" id="ARBA00022490"/>
    </source>
</evidence>
<gene>
    <name evidence="14" type="primary">dnaN</name>
    <name evidence="14" type="ORF">HYZ11_09595</name>
</gene>
<reference evidence="14" key="1">
    <citation type="submission" date="2020-07" db="EMBL/GenBank/DDBJ databases">
        <title>Huge and variable diversity of episymbiotic CPR bacteria and DPANN archaea in groundwater ecosystems.</title>
        <authorList>
            <person name="He C.Y."/>
            <person name="Keren R."/>
            <person name="Whittaker M."/>
            <person name="Farag I.F."/>
            <person name="Doudna J."/>
            <person name="Cate J.H.D."/>
            <person name="Banfield J.F."/>
        </authorList>
    </citation>
    <scope>NUCLEOTIDE SEQUENCE</scope>
    <source>
        <strain evidence="14">NC_groundwater_763_Ag_S-0.2um_68_21</strain>
    </source>
</reference>
<feature type="domain" description="DNA polymerase III beta sliding clamp C-terminal" evidence="13">
    <location>
        <begin position="246"/>
        <end position="365"/>
    </location>
</feature>
<evidence type="ECO:0000256" key="10">
    <source>
        <dbReference type="PIRNR" id="PIRNR000804"/>
    </source>
</evidence>
<dbReference type="AlphaFoldDB" id="A0A932HY41"/>
<dbReference type="InterPro" id="IPR046938">
    <property type="entry name" value="DNA_clamp_sf"/>
</dbReference>
<dbReference type="InterPro" id="IPR022637">
    <property type="entry name" value="DNA_polIII_beta_cen"/>
</dbReference>
<evidence type="ECO:0000313" key="14">
    <source>
        <dbReference type="EMBL" id="MBI3127845.1"/>
    </source>
</evidence>
<dbReference type="EMBL" id="JACPUR010000019">
    <property type="protein sequence ID" value="MBI3127845.1"/>
    <property type="molecule type" value="Genomic_DNA"/>
</dbReference>
<evidence type="ECO:0000256" key="1">
    <source>
        <dbReference type="ARBA" id="ARBA00004496"/>
    </source>
</evidence>
<evidence type="ECO:0000313" key="15">
    <source>
        <dbReference type="Proteomes" id="UP000782312"/>
    </source>
</evidence>
<keyword evidence="5 10" id="KW-0808">Transferase</keyword>
<dbReference type="GO" id="GO:0005737">
    <property type="term" value="C:cytoplasm"/>
    <property type="evidence" value="ECO:0007669"/>
    <property type="project" value="UniProtKB-SubCell"/>
</dbReference>
<dbReference type="GO" id="GO:0003887">
    <property type="term" value="F:DNA-directed DNA polymerase activity"/>
    <property type="evidence" value="ECO:0007669"/>
    <property type="project" value="UniProtKB-UniRule"/>
</dbReference>
<organism evidence="14 15">
    <name type="scientific">Tectimicrobiota bacterium</name>
    <dbReference type="NCBI Taxonomy" id="2528274"/>
    <lineage>
        <taxon>Bacteria</taxon>
        <taxon>Pseudomonadati</taxon>
        <taxon>Nitrospinota/Tectimicrobiota group</taxon>
        <taxon>Candidatus Tectimicrobiota</taxon>
    </lineage>
</organism>
<comment type="function">
    <text evidence="10">Confers DNA tethering and processivity to DNA polymerases and other proteins. Acts as a clamp, forming a ring around DNA (a reaction catalyzed by the clamp-loading complex) which diffuses in an ATP-independent manner freely and bidirectionally along dsDNA. Initially characterized for its ability to contact the catalytic subunit of DNA polymerase III (Pol III), a complex, multichain enzyme responsible for most of the replicative synthesis in bacteria; Pol III exhibits 3'-5' exonuclease proofreading activity. The beta chain is required for initiation of replication as well as for processivity of DNA replication.</text>
</comment>
<dbReference type="NCBIfam" id="TIGR00663">
    <property type="entry name" value="dnan"/>
    <property type="match status" value="1"/>
</dbReference>
<keyword evidence="4 10" id="KW-0963">Cytoplasm</keyword>
<name>A0A932HY41_UNCTE</name>
<dbReference type="GO" id="GO:0003677">
    <property type="term" value="F:DNA binding"/>
    <property type="evidence" value="ECO:0007669"/>
    <property type="project" value="UniProtKB-UniRule"/>
</dbReference>